<feature type="non-terminal residue" evidence="1">
    <location>
        <position position="1"/>
    </location>
</feature>
<accession>A0ABN7WSL7</accession>
<evidence type="ECO:0000313" key="2">
    <source>
        <dbReference type="Proteomes" id="UP000789901"/>
    </source>
</evidence>
<feature type="non-terminal residue" evidence="1">
    <location>
        <position position="39"/>
    </location>
</feature>
<dbReference type="Proteomes" id="UP000789901">
    <property type="component" value="Unassembled WGS sequence"/>
</dbReference>
<keyword evidence="2" id="KW-1185">Reference proteome</keyword>
<comment type="caution">
    <text evidence="1">The sequence shown here is derived from an EMBL/GenBank/DDBJ whole genome shotgun (WGS) entry which is preliminary data.</text>
</comment>
<name>A0ABN7WSL7_GIGMA</name>
<reference evidence="1 2" key="1">
    <citation type="submission" date="2021-06" db="EMBL/GenBank/DDBJ databases">
        <authorList>
            <person name="Kallberg Y."/>
            <person name="Tangrot J."/>
            <person name="Rosling A."/>
        </authorList>
    </citation>
    <scope>NUCLEOTIDE SEQUENCE [LARGE SCALE GENOMIC DNA]</scope>
    <source>
        <strain evidence="1 2">120-4 pot B 10/14</strain>
    </source>
</reference>
<sequence>TISQIYAVNMKLTSDNEIIADKTDETNSSDNENAVEITE</sequence>
<gene>
    <name evidence="1" type="ORF">GMARGA_LOCUS34396</name>
</gene>
<organism evidence="1 2">
    <name type="scientific">Gigaspora margarita</name>
    <dbReference type="NCBI Taxonomy" id="4874"/>
    <lineage>
        <taxon>Eukaryota</taxon>
        <taxon>Fungi</taxon>
        <taxon>Fungi incertae sedis</taxon>
        <taxon>Mucoromycota</taxon>
        <taxon>Glomeromycotina</taxon>
        <taxon>Glomeromycetes</taxon>
        <taxon>Diversisporales</taxon>
        <taxon>Gigasporaceae</taxon>
        <taxon>Gigaspora</taxon>
    </lineage>
</organism>
<evidence type="ECO:0000313" key="1">
    <source>
        <dbReference type="EMBL" id="CAG8839325.1"/>
    </source>
</evidence>
<protein>
    <submittedName>
        <fullName evidence="1">3980_t:CDS:1</fullName>
    </submittedName>
</protein>
<dbReference type="EMBL" id="CAJVQB010060167">
    <property type="protein sequence ID" value="CAG8839325.1"/>
    <property type="molecule type" value="Genomic_DNA"/>
</dbReference>
<proteinExistence type="predicted"/>